<comment type="caution">
    <text evidence="2">The sequence shown here is derived from an EMBL/GenBank/DDBJ whole genome shotgun (WGS) entry which is preliminary data.</text>
</comment>
<feature type="domain" description="N-acetyltransferase" evidence="1">
    <location>
        <begin position="3"/>
        <end position="160"/>
    </location>
</feature>
<dbReference type="GO" id="GO:0016747">
    <property type="term" value="F:acyltransferase activity, transferring groups other than amino-acyl groups"/>
    <property type="evidence" value="ECO:0007669"/>
    <property type="project" value="InterPro"/>
</dbReference>
<dbReference type="CDD" id="cd04301">
    <property type="entry name" value="NAT_SF"/>
    <property type="match status" value="1"/>
</dbReference>
<organism evidence="2 3">
    <name type="scientific">Candidatus Pullilachnospira stercoravium</name>
    <dbReference type="NCBI Taxonomy" id="2840913"/>
    <lineage>
        <taxon>Bacteria</taxon>
        <taxon>Bacillati</taxon>
        <taxon>Bacillota</taxon>
        <taxon>Clostridia</taxon>
        <taxon>Lachnospirales</taxon>
        <taxon>Lachnospiraceae</taxon>
        <taxon>Lachnospiraceae incertae sedis</taxon>
        <taxon>Candidatus Pullilachnospira</taxon>
    </lineage>
</organism>
<dbReference type="EMBL" id="DVON01000165">
    <property type="protein sequence ID" value="HIV12971.1"/>
    <property type="molecule type" value="Genomic_DNA"/>
</dbReference>
<dbReference type="AlphaFoldDB" id="A0A9D1T690"/>
<reference evidence="2" key="2">
    <citation type="journal article" date="2021" name="PeerJ">
        <title>Extensive microbial diversity within the chicken gut microbiome revealed by metagenomics and culture.</title>
        <authorList>
            <person name="Gilroy R."/>
            <person name="Ravi A."/>
            <person name="Getino M."/>
            <person name="Pursley I."/>
            <person name="Horton D.L."/>
            <person name="Alikhan N.F."/>
            <person name="Baker D."/>
            <person name="Gharbi K."/>
            <person name="Hall N."/>
            <person name="Watson M."/>
            <person name="Adriaenssens E.M."/>
            <person name="Foster-Nyarko E."/>
            <person name="Jarju S."/>
            <person name="Secka A."/>
            <person name="Antonio M."/>
            <person name="Oren A."/>
            <person name="Chaudhuri R.R."/>
            <person name="La Ragione R."/>
            <person name="Hildebrand F."/>
            <person name="Pallen M.J."/>
        </authorList>
    </citation>
    <scope>NUCLEOTIDE SEQUENCE</scope>
    <source>
        <strain evidence="2">ChiBcec2-4451</strain>
    </source>
</reference>
<accession>A0A9D1T690</accession>
<dbReference type="InterPro" id="IPR052742">
    <property type="entry name" value="Mito_N-acetyltransferase"/>
</dbReference>
<gene>
    <name evidence="2" type="ORF">IAA63_07515</name>
</gene>
<dbReference type="Pfam" id="PF00583">
    <property type="entry name" value="Acetyltransf_1"/>
    <property type="match status" value="1"/>
</dbReference>
<evidence type="ECO:0000313" key="3">
    <source>
        <dbReference type="Proteomes" id="UP000886723"/>
    </source>
</evidence>
<name>A0A9D1T690_9FIRM</name>
<dbReference type="InterPro" id="IPR016181">
    <property type="entry name" value="Acyl_CoA_acyltransferase"/>
</dbReference>
<reference evidence="2" key="1">
    <citation type="submission" date="2020-10" db="EMBL/GenBank/DDBJ databases">
        <authorList>
            <person name="Gilroy R."/>
        </authorList>
    </citation>
    <scope>NUCLEOTIDE SEQUENCE</scope>
    <source>
        <strain evidence="2">ChiBcec2-4451</strain>
    </source>
</reference>
<dbReference type="InterPro" id="IPR000182">
    <property type="entry name" value="GNAT_dom"/>
</dbReference>
<dbReference type="SUPFAM" id="SSF55729">
    <property type="entry name" value="Acyl-CoA N-acyltransferases (Nat)"/>
    <property type="match status" value="1"/>
</dbReference>
<dbReference type="PANTHER" id="PTHR43138:SF1">
    <property type="entry name" value="N-ACETYLTRANSFERASE ACA1"/>
    <property type="match status" value="1"/>
</dbReference>
<evidence type="ECO:0000313" key="2">
    <source>
        <dbReference type="EMBL" id="HIV12971.1"/>
    </source>
</evidence>
<dbReference type="Proteomes" id="UP000886723">
    <property type="component" value="Unassembled WGS sequence"/>
</dbReference>
<dbReference type="PANTHER" id="PTHR43138">
    <property type="entry name" value="ACETYLTRANSFERASE, GNAT FAMILY"/>
    <property type="match status" value="1"/>
</dbReference>
<dbReference type="Gene3D" id="3.40.630.30">
    <property type="match status" value="1"/>
</dbReference>
<proteinExistence type="predicted"/>
<sequence>MEIQIRKFEEKDLPDAVAIWNQVVEDGVAFPQTEGLKLESGRTFFMEQSYTGIAVSQETGNPVGLYILHPNNVGRCGHICNASYAVDKNLRGHHIGEQLVQHCIDMAEQLGFRILQFNAVVRSNRAALALYRKLGFVQLGIIPGGFRLNDGSYEDIIPHYYLLGEEELWNHGENGQEPGSETGKTGNGC</sequence>
<dbReference type="PROSITE" id="PS51186">
    <property type="entry name" value="GNAT"/>
    <property type="match status" value="1"/>
</dbReference>
<evidence type="ECO:0000259" key="1">
    <source>
        <dbReference type="PROSITE" id="PS51186"/>
    </source>
</evidence>
<protein>
    <submittedName>
        <fullName evidence="2">N-acetyltransferase</fullName>
    </submittedName>
</protein>